<dbReference type="CDD" id="cd03794">
    <property type="entry name" value="GT4_WbuB-like"/>
    <property type="match status" value="1"/>
</dbReference>
<dbReference type="InterPro" id="IPR050194">
    <property type="entry name" value="Glycosyltransferase_grp1"/>
</dbReference>
<organism evidence="2">
    <name type="scientific">Desulfovibrio sp. U5L</name>
    <dbReference type="NCBI Taxonomy" id="596152"/>
    <lineage>
        <taxon>Bacteria</taxon>
        <taxon>Pseudomonadati</taxon>
        <taxon>Thermodesulfobacteriota</taxon>
        <taxon>Desulfovibrionia</taxon>
        <taxon>Desulfovibrionales</taxon>
        <taxon>Desulfovibrionaceae</taxon>
        <taxon>Desulfovibrio</taxon>
    </lineage>
</organism>
<feature type="domain" description="Glycosyltransferase subfamily 4-like N-terminal" evidence="1">
    <location>
        <begin position="23"/>
        <end position="190"/>
    </location>
</feature>
<proteinExistence type="predicted"/>
<dbReference type="AlphaFoldDB" id="I2Q333"/>
<accession>I2Q333</accession>
<dbReference type="SUPFAM" id="SSF53756">
    <property type="entry name" value="UDP-Glycosyltransferase/glycogen phosphorylase"/>
    <property type="match status" value="1"/>
</dbReference>
<dbReference type="InterPro" id="IPR028098">
    <property type="entry name" value="Glyco_trans_4-like_N"/>
</dbReference>
<dbReference type="eggNOG" id="COG0438">
    <property type="taxonomic scope" value="Bacteria"/>
</dbReference>
<dbReference type="STRING" id="596152.DesU5LDRAFT_2533"/>
<dbReference type="Pfam" id="PF13439">
    <property type="entry name" value="Glyco_transf_4"/>
    <property type="match status" value="1"/>
</dbReference>
<name>I2Q333_9BACT</name>
<evidence type="ECO:0000259" key="1">
    <source>
        <dbReference type="Pfam" id="PF13439"/>
    </source>
</evidence>
<gene>
    <name evidence="2" type="ORF">DesU5LDRAFT_2533</name>
</gene>
<dbReference type="PANTHER" id="PTHR45947:SF3">
    <property type="entry name" value="SULFOQUINOVOSYL TRANSFERASE SQD2"/>
    <property type="match status" value="1"/>
</dbReference>
<evidence type="ECO:0000313" key="2">
    <source>
        <dbReference type="EMBL" id="EIG54189.1"/>
    </source>
</evidence>
<dbReference type="PANTHER" id="PTHR45947">
    <property type="entry name" value="SULFOQUINOVOSYL TRANSFERASE SQD2"/>
    <property type="match status" value="1"/>
</dbReference>
<dbReference type="Gene3D" id="3.40.50.2000">
    <property type="entry name" value="Glycogen Phosphorylase B"/>
    <property type="match status" value="2"/>
</dbReference>
<reference evidence="2" key="1">
    <citation type="submission" date="2011-11" db="EMBL/GenBank/DDBJ databases">
        <title>Improved High-Quality Draft sequence of Desulfovibrio sp. U5L.</title>
        <authorList>
            <consortium name="US DOE Joint Genome Institute"/>
            <person name="Lucas S."/>
            <person name="Han J."/>
            <person name="Lapidus A."/>
            <person name="Cheng J.-F."/>
            <person name="Goodwin L."/>
            <person name="Pitluck S."/>
            <person name="Peters L."/>
            <person name="Ovchinnikova G."/>
            <person name="Held B."/>
            <person name="Detter J.C."/>
            <person name="Han C."/>
            <person name="Tapia R."/>
            <person name="Land M."/>
            <person name="Hauser L."/>
            <person name="Kyrpides N."/>
            <person name="Ivanova N."/>
            <person name="Pagani I."/>
            <person name="Gabster J."/>
            <person name="Walker C."/>
            <person name="Stolyar S."/>
            <person name="Stahl D."/>
            <person name="Arkin A."/>
            <person name="Dehal P."/>
            <person name="Hazen T."/>
            <person name="Woyke T."/>
        </authorList>
    </citation>
    <scope>NUCLEOTIDE SEQUENCE [LARGE SCALE GENOMIC DNA]</scope>
    <source>
        <strain evidence="2">U5L</strain>
    </source>
</reference>
<dbReference type="Pfam" id="PF13692">
    <property type="entry name" value="Glyco_trans_1_4"/>
    <property type="match status" value="1"/>
</dbReference>
<sequence length="386" mass="42058">MSADTGRPVVVYHHRTQGVDAQGIHVREMCRAFERIGYRVAKVALHADEQVGRDSRPGLLSGLVSRLPPLAYELLELGYNLVGIPRLYRTVRRERPAFLYERYSLSNLSGVVVSRLTGVPLVLEVNSPLAREKAAHGGLAFPRLAQALETWIVNHADRTVAVSEVLRRMLVEKGADAARIAVMHNGVNPEDFAGLETREPAGRATVRVGFTGWFRPWHGLAEMVAALDDQGLFASGLEVLLVGDGPVRPELERLVRERSLEGRVVITGPVDRETLVAHLAAMDIAVQPAATAYASPMKLFEYLAAGKAVVAPDQANIREVVRDGVEAVLFAPGDFAGFARRVEELAKDPALRQRLGEAGRRSMAAGRRTWKENAARVAALVAALIA</sequence>
<dbReference type="OrthoDB" id="5490313at2"/>
<keyword evidence="2" id="KW-0808">Transferase</keyword>
<protein>
    <submittedName>
        <fullName evidence="2">Glycosyltransferase</fullName>
    </submittedName>
</protein>
<dbReference type="EMBL" id="JH600068">
    <property type="protein sequence ID" value="EIG54189.1"/>
    <property type="molecule type" value="Genomic_DNA"/>
</dbReference>
<dbReference type="GO" id="GO:0016757">
    <property type="term" value="F:glycosyltransferase activity"/>
    <property type="evidence" value="ECO:0007669"/>
    <property type="project" value="UniProtKB-ARBA"/>
</dbReference>
<dbReference type="HOGENOM" id="CLU_009583_2_2_7"/>